<dbReference type="Pfam" id="PF13561">
    <property type="entry name" value="adh_short_C2"/>
    <property type="match status" value="1"/>
</dbReference>
<sequence length="246" mass="25039">MTELNGKKALVTGGSRGIGAAIATHLAVAGADVAITYHHSSAAAEETVVQIQRAGRRGTAIQVDAAQSESVIAAVNETVSTLGGLDILVNNAGIFEMKPVGETTLEDFDRMVAVNVRAVFAAVNEAVKQMGSGGRIINIGSVNGDVMPFAGGSLYAMSKGAVAAMSQGWARDLGPKGITVNTIQPGPIDTDMNPADGDFAESLNAMTALGHYGKPKDIAELATFLASPRAAYITGAALNIDGGLTA</sequence>
<protein>
    <submittedName>
        <fullName evidence="4">Cyclic-di-GMP-binding biofilm dispersal mediatorprotein</fullName>
    </submittedName>
</protein>
<dbReference type="PROSITE" id="PS00061">
    <property type="entry name" value="ADH_SHORT"/>
    <property type="match status" value="1"/>
</dbReference>
<dbReference type="SUPFAM" id="SSF51735">
    <property type="entry name" value="NAD(P)-binding Rossmann-fold domains"/>
    <property type="match status" value="1"/>
</dbReference>
<evidence type="ECO:0000259" key="3">
    <source>
        <dbReference type="SMART" id="SM00822"/>
    </source>
</evidence>
<dbReference type="PANTHER" id="PTHR43639:SF1">
    <property type="entry name" value="SHORT-CHAIN DEHYDROGENASE_REDUCTASE FAMILY PROTEIN"/>
    <property type="match status" value="1"/>
</dbReference>
<dbReference type="PRINTS" id="PR00080">
    <property type="entry name" value="SDRFAMILY"/>
</dbReference>
<dbReference type="OrthoDB" id="9785520at2"/>
<dbReference type="InterPro" id="IPR036291">
    <property type="entry name" value="NAD(P)-bd_dom_sf"/>
</dbReference>
<organism evidence="4 5">
    <name type="scientific">Acaryochloris thomasi RCC1774</name>
    <dbReference type="NCBI Taxonomy" id="1764569"/>
    <lineage>
        <taxon>Bacteria</taxon>
        <taxon>Bacillati</taxon>
        <taxon>Cyanobacteriota</taxon>
        <taxon>Cyanophyceae</taxon>
        <taxon>Acaryochloridales</taxon>
        <taxon>Acaryochloridaceae</taxon>
        <taxon>Acaryochloris</taxon>
        <taxon>Acaryochloris thomasi</taxon>
    </lineage>
</organism>
<dbReference type="PANTHER" id="PTHR43639">
    <property type="entry name" value="OXIDOREDUCTASE, SHORT-CHAIN DEHYDROGENASE/REDUCTASE FAMILY (AFU_ORTHOLOGUE AFUA_5G02870)"/>
    <property type="match status" value="1"/>
</dbReference>
<gene>
    <name evidence="4" type="primary">bdcA</name>
    <name evidence="4" type="ORF">C1752_02372</name>
</gene>
<accession>A0A2W1JYJ8</accession>
<dbReference type="PRINTS" id="PR00081">
    <property type="entry name" value="GDHRDH"/>
</dbReference>
<evidence type="ECO:0000313" key="5">
    <source>
        <dbReference type="Proteomes" id="UP000248857"/>
    </source>
</evidence>
<keyword evidence="2" id="KW-0560">Oxidoreductase</keyword>
<reference evidence="4 5" key="1">
    <citation type="journal article" date="2018" name="Sci. Rep.">
        <title>A novel species of the marine cyanobacterium Acaryochloris with a unique pigment content and lifestyle.</title>
        <authorList>
            <person name="Partensky F."/>
            <person name="Six C."/>
            <person name="Ratin M."/>
            <person name="Garczarek L."/>
            <person name="Vaulot D."/>
            <person name="Probert I."/>
            <person name="Calteau A."/>
            <person name="Gourvil P."/>
            <person name="Marie D."/>
            <person name="Grebert T."/>
            <person name="Bouchier C."/>
            <person name="Le Panse S."/>
            <person name="Gachenot M."/>
            <person name="Rodriguez F."/>
            <person name="Garrido J.L."/>
        </authorList>
    </citation>
    <scope>NUCLEOTIDE SEQUENCE [LARGE SCALE GENOMIC DNA]</scope>
    <source>
        <strain evidence="4 5">RCC1774</strain>
    </source>
</reference>
<evidence type="ECO:0000256" key="2">
    <source>
        <dbReference type="ARBA" id="ARBA00023002"/>
    </source>
</evidence>
<dbReference type="Gene3D" id="3.40.50.720">
    <property type="entry name" value="NAD(P)-binding Rossmann-like Domain"/>
    <property type="match status" value="1"/>
</dbReference>
<keyword evidence="5" id="KW-1185">Reference proteome</keyword>
<dbReference type="GO" id="GO:0016491">
    <property type="term" value="F:oxidoreductase activity"/>
    <property type="evidence" value="ECO:0007669"/>
    <property type="project" value="UniProtKB-KW"/>
</dbReference>
<dbReference type="FunFam" id="3.40.50.720:FF:000084">
    <property type="entry name" value="Short-chain dehydrogenase reductase"/>
    <property type="match status" value="1"/>
</dbReference>
<dbReference type="InterPro" id="IPR057326">
    <property type="entry name" value="KR_dom"/>
</dbReference>
<feature type="domain" description="Ketoreductase" evidence="3">
    <location>
        <begin position="7"/>
        <end position="191"/>
    </location>
</feature>
<dbReference type="InterPro" id="IPR020904">
    <property type="entry name" value="Sc_DH/Rdtase_CS"/>
</dbReference>
<dbReference type="EMBL" id="PQWO01000006">
    <property type="protein sequence ID" value="PZD73277.1"/>
    <property type="molecule type" value="Genomic_DNA"/>
</dbReference>
<dbReference type="SMART" id="SM00822">
    <property type="entry name" value="PKS_KR"/>
    <property type="match status" value="1"/>
</dbReference>
<proteinExistence type="inferred from homology"/>
<comment type="similarity">
    <text evidence="1">Belongs to the short-chain dehydrogenases/reductases (SDR) family.</text>
</comment>
<evidence type="ECO:0000313" key="4">
    <source>
        <dbReference type="EMBL" id="PZD73277.1"/>
    </source>
</evidence>
<comment type="caution">
    <text evidence="4">The sequence shown here is derived from an EMBL/GenBank/DDBJ whole genome shotgun (WGS) entry which is preliminary data.</text>
</comment>
<dbReference type="Proteomes" id="UP000248857">
    <property type="component" value="Unassembled WGS sequence"/>
</dbReference>
<evidence type="ECO:0000256" key="1">
    <source>
        <dbReference type="ARBA" id="ARBA00006484"/>
    </source>
</evidence>
<dbReference type="InterPro" id="IPR002347">
    <property type="entry name" value="SDR_fam"/>
</dbReference>
<dbReference type="AlphaFoldDB" id="A0A2W1JYJ8"/>
<name>A0A2W1JYJ8_9CYAN</name>
<dbReference type="RefSeq" id="WP_110986320.1">
    <property type="nucleotide sequence ID" value="NZ_CAWNWM010000006.1"/>
</dbReference>